<dbReference type="PANTHER" id="PTHR42951:SF17">
    <property type="entry name" value="METALLO-BETA-LACTAMASE DOMAIN-CONTAINING PROTEIN"/>
    <property type="match status" value="1"/>
</dbReference>
<accession>A0A1I5MTP2</accession>
<evidence type="ECO:0000313" key="4">
    <source>
        <dbReference type="Proteomes" id="UP000199331"/>
    </source>
</evidence>
<dbReference type="OrthoDB" id="9773738at2"/>
<dbReference type="SMART" id="SM00849">
    <property type="entry name" value="Lactamase_B"/>
    <property type="match status" value="1"/>
</dbReference>
<dbReference type="CDD" id="cd16315">
    <property type="entry name" value="EVM-1-like_MBL-B3"/>
    <property type="match status" value="1"/>
</dbReference>
<dbReference type="NCBIfam" id="NF012229">
    <property type="entry name" value="bla_class_B_core"/>
    <property type="match status" value="1"/>
</dbReference>
<evidence type="ECO:0000313" key="3">
    <source>
        <dbReference type="EMBL" id="SFP12905.1"/>
    </source>
</evidence>
<feature type="signal peptide" evidence="1">
    <location>
        <begin position="1"/>
        <end position="21"/>
    </location>
</feature>
<dbReference type="EMBL" id="FOWZ01000002">
    <property type="protein sequence ID" value="SFP12905.1"/>
    <property type="molecule type" value="Genomic_DNA"/>
</dbReference>
<gene>
    <name evidence="3" type="ORF">SAMN04488060_1556</name>
</gene>
<protein>
    <submittedName>
        <fullName evidence="3">Metallo-beta-lactamase class B</fullName>
    </submittedName>
</protein>
<dbReference type="AlphaFoldDB" id="A0A1I5MTP2"/>
<dbReference type="PANTHER" id="PTHR42951">
    <property type="entry name" value="METALLO-BETA-LACTAMASE DOMAIN-CONTAINING"/>
    <property type="match status" value="1"/>
</dbReference>
<sequence>MSVKALVAALPLLIAACAAVPAPQVEDADTPPSPAPTAKPVNAHEMQMAFLDACEPWDEWDKPAPPFQLMGNSWYVGTCGISAVLITGDEGHILIDSGVPEAAPLVLANIASLGFDAKDVRYLLMSHEHFDHVGAHAAIKEATGAQVVASARAKPVLETGKVAADDPQAASGHPDMVPVKVDRVVGDGEMLDLGNLRVTAHETPGHSPGALSWTWWSCSLPGEPPVCNRFAYIDSLSAVSADDFRFTDHPEMVRAFRTSIDKARMLQCEFLVTPHPSAGSMLDLMSGEYGLYLHKGCGFYAERLSKRLDERLAKEAAE</sequence>
<dbReference type="Gene3D" id="3.60.15.10">
    <property type="entry name" value="Ribonuclease Z/Hydroxyacylglutathione hydrolase-like"/>
    <property type="match status" value="1"/>
</dbReference>
<dbReference type="SUPFAM" id="SSF56281">
    <property type="entry name" value="Metallo-hydrolase/oxidoreductase"/>
    <property type="match status" value="1"/>
</dbReference>
<reference evidence="4" key="1">
    <citation type="submission" date="2016-10" db="EMBL/GenBank/DDBJ databases">
        <authorList>
            <person name="Varghese N."/>
            <person name="Submissions S."/>
        </authorList>
    </citation>
    <scope>NUCLEOTIDE SEQUENCE [LARGE SCALE GENOMIC DNA]</scope>
    <source>
        <strain evidence="4">CGMCC 1.7715</strain>
    </source>
</reference>
<dbReference type="Pfam" id="PF00753">
    <property type="entry name" value="Lactamase_B"/>
    <property type="match status" value="1"/>
</dbReference>
<dbReference type="RefSeq" id="WP_090479574.1">
    <property type="nucleotide sequence ID" value="NZ_FOWZ01000002.1"/>
</dbReference>
<dbReference type="PROSITE" id="PS51257">
    <property type="entry name" value="PROKAR_LIPOPROTEIN"/>
    <property type="match status" value="1"/>
</dbReference>
<dbReference type="NCBIfam" id="NF033105">
    <property type="entry name" value="bla_subclass_B3"/>
    <property type="match status" value="1"/>
</dbReference>
<name>A0A1I5MTP2_9SPHN</name>
<dbReference type="InterPro" id="IPR001279">
    <property type="entry name" value="Metallo-B-lactamas"/>
</dbReference>
<feature type="domain" description="Metallo-beta-lactamase" evidence="2">
    <location>
        <begin position="80"/>
        <end position="275"/>
    </location>
</feature>
<evidence type="ECO:0000259" key="2">
    <source>
        <dbReference type="SMART" id="SM00849"/>
    </source>
</evidence>
<dbReference type="STRING" id="604088.SAMN04488060_1556"/>
<dbReference type="InterPro" id="IPR036866">
    <property type="entry name" value="RibonucZ/Hydroxyglut_hydro"/>
</dbReference>
<proteinExistence type="predicted"/>
<organism evidence="3 4">
    <name type="scientific">Qipengyuania nanhaisediminis</name>
    <dbReference type="NCBI Taxonomy" id="604088"/>
    <lineage>
        <taxon>Bacteria</taxon>
        <taxon>Pseudomonadati</taxon>
        <taxon>Pseudomonadota</taxon>
        <taxon>Alphaproteobacteria</taxon>
        <taxon>Sphingomonadales</taxon>
        <taxon>Erythrobacteraceae</taxon>
        <taxon>Qipengyuania</taxon>
    </lineage>
</organism>
<evidence type="ECO:0000256" key="1">
    <source>
        <dbReference type="SAM" id="SignalP"/>
    </source>
</evidence>
<dbReference type="InterPro" id="IPR050855">
    <property type="entry name" value="NDM-1-like"/>
</dbReference>
<feature type="chain" id="PRO_5011710970" evidence="1">
    <location>
        <begin position="22"/>
        <end position="318"/>
    </location>
</feature>
<dbReference type="Proteomes" id="UP000199331">
    <property type="component" value="Unassembled WGS sequence"/>
</dbReference>
<dbReference type="NCBIfam" id="NF040470">
    <property type="entry name" value="blaEAM"/>
    <property type="match status" value="1"/>
</dbReference>
<keyword evidence="4" id="KW-1185">Reference proteome</keyword>
<keyword evidence="1" id="KW-0732">Signal</keyword>